<dbReference type="InterPro" id="IPR037185">
    <property type="entry name" value="EmrE-like"/>
</dbReference>
<feature type="transmembrane region" description="Helical" evidence="1">
    <location>
        <begin position="218"/>
        <end position="236"/>
    </location>
</feature>
<feature type="transmembrane region" description="Helical" evidence="1">
    <location>
        <begin position="248"/>
        <end position="269"/>
    </location>
</feature>
<dbReference type="RefSeq" id="WP_066619523.1">
    <property type="nucleotide sequence ID" value="NZ_JBHSYQ010000003.1"/>
</dbReference>
<sequence length="301" mass="33110">MLYLILCILFNALLVFIFKLYQVYRIRTFQAIVINYVICLFTGALFDQSALPIITQNIGASWMWASWLLGSLFIGGFYLIAITTQRIGVSAATVAMKTSLVIPVLFSLLILQNTLKDYTFLNYLGMALALVAIVVTSRRSKTEEVGSLSLMDWALPVIVFFSAGAGDVIINYTNDQLLQPEQAGAFTISTFAASAAIGSLVLLYQVIVKKVPFEKKNLVAGIGLGIPNFFSIYFLVKALSAFQNDGAFLYPVNNIGIILVATLGGMLFFKERLTKSGWFGLLLAVTALLLISYQEVVQILF</sequence>
<protein>
    <recommendedName>
        <fullName evidence="4">EamA/RhaT family transporter</fullName>
    </recommendedName>
</protein>
<feature type="transmembrane region" description="Helical" evidence="1">
    <location>
        <begin position="184"/>
        <end position="206"/>
    </location>
</feature>
<accession>A0ABW2DIZ7</accession>
<evidence type="ECO:0000313" key="3">
    <source>
        <dbReference type="Proteomes" id="UP001596405"/>
    </source>
</evidence>
<organism evidence="2 3">
    <name type="scientific">Rufibacter roseus</name>
    <dbReference type="NCBI Taxonomy" id="1567108"/>
    <lineage>
        <taxon>Bacteria</taxon>
        <taxon>Pseudomonadati</taxon>
        <taxon>Bacteroidota</taxon>
        <taxon>Cytophagia</taxon>
        <taxon>Cytophagales</taxon>
        <taxon>Hymenobacteraceae</taxon>
        <taxon>Rufibacter</taxon>
    </lineage>
</organism>
<feature type="transmembrane region" description="Helical" evidence="1">
    <location>
        <begin position="276"/>
        <end position="293"/>
    </location>
</feature>
<keyword evidence="3" id="KW-1185">Reference proteome</keyword>
<keyword evidence="1" id="KW-0812">Transmembrane</keyword>
<feature type="transmembrane region" description="Helical" evidence="1">
    <location>
        <begin position="61"/>
        <end position="82"/>
    </location>
</feature>
<keyword evidence="1" id="KW-1133">Transmembrane helix</keyword>
<keyword evidence="1" id="KW-0472">Membrane</keyword>
<feature type="transmembrane region" description="Helical" evidence="1">
    <location>
        <begin position="6"/>
        <end position="24"/>
    </location>
</feature>
<feature type="transmembrane region" description="Helical" evidence="1">
    <location>
        <begin position="31"/>
        <end position="55"/>
    </location>
</feature>
<feature type="transmembrane region" description="Helical" evidence="1">
    <location>
        <begin position="94"/>
        <end position="114"/>
    </location>
</feature>
<dbReference type="Proteomes" id="UP001596405">
    <property type="component" value="Unassembled WGS sequence"/>
</dbReference>
<feature type="transmembrane region" description="Helical" evidence="1">
    <location>
        <begin position="120"/>
        <end position="138"/>
    </location>
</feature>
<proteinExistence type="predicted"/>
<evidence type="ECO:0000313" key="2">
    <source>
        <dbReference type="EMBL" id="MFC6997625.1"/>
    </source>
</evidence>
<dbReference type="EMBL" id="JBHSYQ010000003">
    <property type="protein sequence ID" value="MFC6997625.1"/>
    <property type="molecule type" value="Genomic_DNA"/>
</dbReference>
<name>A0ABW2DIZ7_9BACT</name>
<dbReference type="Gene3D" id="1.10.3730.20">
    <property type="match status" value="1"/>
</dbReference>
<evidence type="ECO:0000256" key="1">
    <source>
        <dbReference type="SAM" id="Phobius"/>
    </source>
</evidence>
<comment type="caution">
    <text evidence="2">The sequence shown here is derived from an EMBL/GenBank/DDBJ whole genome shotgun (WGS) entry which is preliminary data.</text>
</comment>
<feature type="transmembrane region" description="Helical" evidence="1">
    <location>
        <begin position="150"/>
        <end position="172"/>
    </location>
</feature>
<dbReference type="SUPFAM" id="SSF103481">
    <property type="entry name" value="Multidrug resistance efflux transporter EmrE"/>
    <property type="match status" value="1"/>
</dbReference>
<gene>
    <name evidence="2" type="ORF">ACFQHR_08310</name>
</gene>
<evidence type="ECO:0008006" key="4">
    <source>
        <dbReference type="Google" id="ProtNLM"/>
    </source>
</evidence>
<reference evidence="3" key="1">
    <citation type="journal article" date="2019" name="Int. J. Syst. Evol. Microbiol.">
        <title>The Global Catalogue of Microorganisms (GCM) 10K type strain sequencing project: providing services to taxonomists for standard genome sequencing and annotation.</title>
        <authorList>
            <consortium name="The Broad Institute Genomics Platform"/>
            <consortium name="The Broad Institute Genome Sequencing Center for Infectious Disease"/>
            <person name="Wu L."/>
            <person name="Ma J."/>
        </authorList>
    </citation>
    <scope>NUCLEOTIDE SEQUENCE [LARGE SCALE GENOMIC DNA]</scope>
    <source>
        <strain evidence="3">CGMCC 4.7393</strain>
    </source>
</reference>